<dbReference type="PANTHER" id="PTHR10801:SF0">
    <property type="entry name" value="DELTA(24)-STEROL REDUCTASE"/>
    <property type="match status" value="1"/>
</dbReference>
<dbReference type="GO" id="GO:0008202">
    <property type="term" value="P:steroid metabolic process"/>
    <property type="evidence" value="ECO:0007669"/>
    <property type="project" value="TreeGrafter"/>
</dbReference>
<name>G0M739_CAEBE</name>
<dbReference type="GO" id="GO:0005737">
    <property type="term" value="C:cytoplasm"/>
    <property type="evidence" value="ECO:0007669"/>
    <property type="project" value="TreeGrafter"/>
</dbReference>
<keyword evidence="6 9" id="KW-0472">Membrane</keyword>
<dbReference type="GO" id="GO:0000246">
    <property type="term" value="F:Delta24(24-1) sterol reductase activity"/>
    <property type="evidence" value="ECO:0007669"/>
    <property type="project" value="TreeGrafter"/>
</dbReference>
<keyword evidence="3 9" id="KW-0812">Transmembrane</keyword>
<dbReference type="Pfam" id="PF01565">
    <property type="entry name" value="FAD_binding_4"/>
    <property type="match status" value="1"/>
</dbReference>
<dbReference type="OMA" id="WVGRSAF"/>
<dbReference type="GO" id="GO:0071949">
    <property type="term" value="F:FAD binding"/>
    <property type="evidence" value="ECO:0007669"/>
    <property type="project" value="InterPro"/>
</dbReference>
<dbReference type="eggNOG" id="KOG1262">
    <property type="taxonomic scope" value="Eukaryota"/>
</dbReference>
<organism evidence="12">
    <name type="scientific">Caenorhabditis brenneri</name>
    <name type="common">Nematode worm</name>
    <dbReference type="NCBI Taxonomy" id="135651"/>
    <lineage>
        <taxon>Eukaryota</taxon>
        <taxon>Metazoa</taxon>
        <taxon>Ecdysozoa</taxon>
        <taxon>Nematoda</taxon>
        <taxon>Chromadorea</taxon>
        <taxon>Rhabditida</taxon>
        <taxon>Rhabditina</taxon>
        <taxon>Rhabditomorpha</taxon>
        <taxon>Rhabditoidea</taxon>
        <taxon>Rhabditidae</taxon>
        <taxon>Peloderinae</taxon>
        <taxon>Caenorhabditis</taxon>
    </lineage>
</organism>
<dbReference type="Gene3D" id="3.30.465.10">
    <property type="match status" value="1"/>
</dbReference>
<dbReference type="GO" id="GO:0016020">
    <property type="term" value="C:membrane"/>
    <property type="evidence" value="ECO:0007669"/>
    <property type="project" value="UniProtKB-SubCell"/>
</dbReference>
<feature type="transmembrane region" description="Helical" evidence="9">
    <location>
        <begin position="215"/>
        <end position="237"/>
    </location>
</feature>
<accession>G0M739</accession>
<dbReference type="AlphaFoldDB" id="G0M739"/>
<dbReference type="FunCoup" id="G0M739">
    <property type="interactions" value="462"/>
</dbReference>
<protein>
    <recommendedName>
        <fullName evidence="2">Delta(24)-sterol reductase</fullName>
        <ecNumber evidence="2">1.3.1.72</ecNumber>
    </recommendedName>
</protein>
<reference evidence="12" key="1">
    <citation type="submission" date="2011-07" db="EMBL/GenBank/DDBJ databases">
        <authorList>
            <consortium name="Caenorhabditis brenneri Sequencing and Analysis Consortium"/>
            <person name="Wilson R.K."/>
        </authorList>
    </citation>
    <scope>NUCLEOTIDE SEQUENCE [LARGE SCALE GENOMIC DNA]</scope>
    <source>
        <strain evidence="12">PB2801</strain>
    </source>
</reference>
<dbReference type="InterPro" id="IPR016169">
    <property type="entry name" value="FAD-bd_PCMH_sub2"/>
</dbReference>
<dbReference type="GO" id="GO:0050614">
    <property type="term" value="F:Delta24-sterol reductase activity"/>
    <property type="evidence" value="ECO:0007669"/>
    <property type="project" value="UniProtKB-EC"/>
</dbReference>
<comment type="catalytic activity">
    <reaction evidence="8">
        <text>5alpha-cholest-8-en-3beta-ol + NADP(+) = zymosterol + NADPH + H(+)</text>
        <dbReference type="Rhea" id="RHEA:36399"/>
        <dbReference type="ChEBI" id="CHEBI:15378"/>
        <dbReference type="ChEBI" id="CHEBI:16608"/>
        <dbReference type="ChEBI" id="CHEBI:18252"/>
        <dbReference type="ChEBI" id="CHEBI:57783"/>
        <dbReference type="ChEBI" id="CHEBI:58349"/>
        <dbReference type="EC" id="1.3.1.72"/>
    </reaction>
    <physiologicalReaction direction="right-to-left" evidence="8">
        <dbReference type="Rhea" id="RHEA:36401"/>
    </physiologicalReaction>
</comment>
<evidence type="ECO:0000313" key="11">
    <source>
        <dbReference type="EMBL" id="EGT30605.1"/>
    </source>
</evidence>
<comment type="catalytic activity">
    <reaction evidence="7">
        <text>lanosterol + NADPH + H(+) = 24,25-dihydrolanosterol + NADP(+)</text>
        <dbReference type="Rhea" id="RHEA:33919"/>
        <dbReference type="ChEBI" id="CHEBI:15378"/>
        <dbReference type="ChEBI" id="CHEBI:16521"/>
        <dbReference type="ChEBI" id="CHEBI:28113"/>
        <dbReference type="ChEBI" id="CHEBI:57783"/>
        <dbReference type="ChEBI" id="CHEBI:58349"/>
    </reaction>
    <physiologicalReaction direction="left-to-right" evidence="7">
        <dbReference type="Rhea" id="RHEA:33920"/>
    </physiologicalReaction>
</comment>
<dbReference type="Proteomes" id="UP000008068">
    <property type="component" value="Unassembled WGS sequence"/>
</dbReference>
<evidence type="ECO:0000259" key="10">
    <source>
        <dbReference type="PROSITE" id="PS51387"/>
    </source>
</evidence>
<proteinExistence type="predicted"/>
<dbReference type="PROSITE" id="PS51387">
    <property type="entry name" value="FAD_PCMH"/>
    <property type="match status" value="1"/>
</dbReference>
<evidence type="ECO:0000256" key="2">
    <source>
        <dbReference type="ARBA" id="ARBA00012405"/>
    </source>
</evidence>
<evidence type="ECO:0000313" key="12">
    <source>
        <dbReference type="Proteomes" id="UP000008068"/>
    </source>
</evidence>
<sequence>MDPGLEADERPSRSQRFLEFMVFHFRWVVVVPILLPLSFLFNVFFEIRNKLIYWINSAPNAHVRKVNYIQEQIKNWNADGRRTKLVNARPGWLTMSFRYPLYKTDATKIATDRLFDILELDLEKMTIKAEPGVTMGQISRYLIPLGYTLPVLPELDDLTVGGLINGCGVESGSFKHGMFQHICTQYEVVTSDAELLQVFPDPTAKTKKSKEANSLFWAIPWSQGTLVFLTAATMKIIPCKKYVKLQYKKTNTLEEMCDVLTEDSKKNSSFDDVDFIEALLFTKDKGCIMLGEFSDGPDTHKEVINPIGRFYKKWFYTHVESIIDNKIDKENPIAVEYIPLRDYYHRHSRSIFWEIRDIIPFGNNVIFRYLLGWLTPPKISFLKATTPSCLRSMYDRSHVLQDMLIPLENLEKCVELFHEEVEIYPLWLCPFHLKSQPGLMKLRDVASKMYVDLGAYGVTYKKGYHAERTTRRLEEHVRKVNGFQMTYADIYMTKEEYEDMFDLTLYEYKRTAHHCNDAFPHVYEKVRRSARR</sequence>
<dbReference type="InParanoid" id="G0M739"/>
<dbReference type="PANTHER" id="PTHR10801">
    <property type="entry name" value="24-DEHYDROCHOLESTEROL REDUCTASE"/>
    <property type="match status" value="1"/>
</dbReference>
<evidence type="ECO:0000256" key="5">
    <source>
        <dbReference type="ARBA" id="ARBA00023002"/>
    </source>
</evidence>
<dbReference type="EMBL" id="GL379786">
    <property type="protein sequence ID" value="EGT30605.1"/>
    <property type="molecule type" value="Genomic_DNA"/>
</dbReference>
<dbReference type="HOGENOM" id="CLU_025883_4_0_1"/>
<dbReference type="EC" id="1.3.1.72" evidence="2"/>
<evidence type="ECO:0000256" key="6">
    <source>
        <dbReference type="ARBA" id="ARBA00023136"/>
    </source>
</evidence>
<keyword evidence="5" id="KW-0560">Oxidoreductase</keyword>
<dbReference type="STRING" id="135651.G0M739"/>
<evidence type="ECO:0000256" key="3">
    <source>
        <dbReference type="ARBA" id="ARBA00022692"/>
    </source>
</evidence>
<feature type="transmembrane region" description="Helical" evidence="9">
    <location>
        <begin position="20"/>
        <end position="45"/>
    </location>
</feature>
<keyword evidence="4 9" id="KW-1133">Transmembrane helix</keyword>
<gene>
    <name evidence="11" type="ORF">CAEBREN_11576</name>
</gene>
<comment type="subcellular location">
    <subcellularLocation>
        <location evidence="1">Membrane</location>
        <topology evidence="1">Single-pass membrane protein</topology>
    </subcellularLocation>
</comment>
<dbReference type="SUPFAM" id="SSF56176">
    <property type="entry name" value="FAD-binding/transporter-associated domain-like"/>
    <property type="match status" value="1"/>
</dbReference>
<evidence type="ECO:0000256" key="7">
    <source>
        <dbReference type="ARBA" id="ARBA00051033"/>
    </source>
</evidence>
<evidence type="ECO:0000256" key="8">
    <source>
        <dbReference type="ARBA" id="ARBA00052927"/>
    </source>
</evidence>
<dbReference type="InterPro" id="IPR040165">
    <property type="entry name" value="Diminuto-like"/>
</dbReference>
<dbReference type="OrthoDB" id="415825at2759"/>
<evidence type="ECO:0000256" key="1">
    <source>
        <dbReference type="ARBA" id="ARBA00004167"/>
    </source>
</evidence>
<evidence type="ECO:0000256" key="9">
    <source>
        <dbReference type="SAM" id="Phobius"/>
    </source>
</evidence>
<feature type="domain" description="FAD-binding PCMH-type" evidence="10">
    <location>
        <begin position="47"/>
        <end position="239"/>
    </location>
</feature>
<evidence type="ECO:0000256" key="4">
    <source>
        <dbReference type="ARBA" id="ARBA00022989"/>
    </source>
</evidence>
<keyword evidence="12" id="KW-1185">Reference proteome</keyword>
<dbReference type="InterPro" id="IPR036318">
    <property type="entry name" value="FAD-bd_PCMH-like_sf"/>
</dbReference>
<dbReference type="InterPro" id="IPR016166">
    <property type="entry name" value="FAD-bd_PCMH"/>
</dbReference>
<dbReference type="InterPro" id="IPR006094">
    <property type="entry name" value="Oxid_FAD_bind_N"/>
</dbReference>